<dbReference type="RefSeq" id="WP_321536359.1">
    <property type="nucleotide sequence ID" value="NZ_JARGDL010000015.1"/>
</dbReference>
<evidence type="ECO:0008006" key="6">
    <source>
        <dbReference type="Google" id="ProtNLM"/>
    </source>
</evidence>
<proteinExistence type="predicted"/>
<keyword evidence="3" id="KW-0812">Transmembrane</keyword>
<sequence length="1117" mass="130152">MQKHLLDIQNKIQQYVEKQKRKEGLEKLFLLLIYVSIIFFPLTVLESIFHFSKSIRTVIVYLFLSIPFFSFLVFVAYKFIKDFLFYLKPDYEKTSKEIGDKFPQVKDELTNALQIINDSSDNISKELTFAAFENIYNKIKDLDFNSTIDYSKTKKIFRAFLLSLLTITLLNTLITPLKNASYRLINFGKDFIPPQEFYFSISPQNKTITKGENVVVKIFVIGKLQEDISFYYRNEDESEFTKKQLKLNNNFTTYSFLSLSKSIEFYAEKKNIKSNVFKIEVINRPIINLVDVEIIPPAYTKLQGKFQRDNGNIIALKGSKVKINLLASRELSRSLIVFDDSTQKEMSVNLNKSFTEINVYKNTNYYFEIFDKSNIKNENPIKYSITLENDLAPAIELITPKDDIKLGNENKIPIALKISDDYGFTKLVLNYSLVSSKYRKPFESYQSISISFNKNSKEDDVYYVWDLSPLYLTEGEIISFYAEVFDNDNISGPKSSRTKEIKIIVPSIDEIFRSAENSQQNAINDLQETFKEADKLQSELKKLSDELKQNTREINWQEKEKLEKATEKFQQLGNKLNEISEKLSDMQKEMMKNNLLSEETLSKYNELQKLLEQFDNEELKNAFKRMQDALKNLLRDNVQLSLEDLKANEEFIKNSIERTLNLLKRIQVEQKVDELVKRADNLSEEINELAEKTEKSNLNNPDSKKELTEKQKNISEKIDQLKTTMENLNEKMNSLKDMPKDLLDKIENEFDKQNNEKLSDEALKQLNQLQKMNALQNQKKLSSNMQMMKKQFENLQSQLQQADQLRSFFEMAKILDDLLSISKEQENLRMQTEKSSTSINELNKNVREQNQLSNNLIKTLEKMSDLSQKTFAITPEMGKALGKALNEMKQAQSMLQNQNLPIASNYQKNAMRSINEAASLLKGSMDQMMNGGQGGGMMSLMQQLQQMAQQQMNLNQLTQMLNQGQMTQEMLSQMQRLAQQQELIRKSLEQLNNEAKSTGESKKLASNLEKILQEMKEVVTNLQTNKLDDKTIKQQERILSKLLDAQRSINERDFEETRKSNVGENIFRNSPKELILTEGRKNKLKEELQKAMREGYKKDYEDLIRKYFESIDKLYSK</sequence>
<evidence type="ECO:0000313" key="4">
    <source>
        <dbReference type="EMBL" id="MDF1612588.1"/>
    </source>
</evidence>
<evidence type="ECO:0000256" key="2">
    <source>
        <dbReference type="SAM" id="MobiDB-lite"/>
    </source>
</evidence>
<name>A0AAE3TES9_9BACT</name>
<accession>A0AAE3TES9</accession>
<keyword evidence="3" id="KW-0472">Membrane</keyword>
<reference evidence="4" key="1">
    <citation type="submission" date="2023-03" db="EMBL/GenBank/DDBJ databases">
        <title>Stygiobacter electus gen. nov., sp. nov., facultatively anaerobic thermotolerant bacterium of the class Ignavibacteria from a well of Yessentuki mineral water deposit.</title>
        <authorList>
            <person name="Podosokorskaya O.A."/>
            <person name="Elcheninov A.G."/>
            <person name="Petrova N.F."/>
            <person name="Zavarzina D.G."/>
            <person name="Kublanov I.V."/>
            <person name="Merkel A.Y."/>
        </authorList>
    </citation>
    <scope>NUCLEOTIDE SEQUENCE</scope>
    <source>
        <strain evidence="4">09-Me</strain>
    </source>
</reference>
<feature type="transmembrane region" description="Helical" evidence="3">
    <location>
        <begin position="156"/>
        <end position="174"/>
    </location>
</feature>
<evidence type="ECO:0000313" key="5">
    <source>
        <dbReference type="Proteomes" id="UP001221302"/>
    </source>
</evidence>
<feature type="transmembrane region" description="Helical" evidence="3">
    <location>
        <begin position="58"/>
        <end position="80"/>
    </location>
</feature>
<feature type="compositionally biased region" description="Basic and acidic residues" evidence="2">
    <location>
        <begin position="702"/>
        <end position="711"/>
    </location>
</feature>
<keyword evidence="3" id="KW-1133">Transmembrane helix</keyword>
<dbReference type="Proteomes" id="UP001221302">
    <property type="component" value="Unassembled WGS sequence"/>
</dbReference>
<keyword evidence="1" id="KW-0175">Coiled coil</keyword>
<feature type="transmembrane region" description="Helical" evidence="3">
    <location>
        <begin position="28"/>
        <end position="52"/>
    </location>
</feature>
<feature type="region of interest" description="Disordered" evidence="2">
    <location>
        <begin position="692"/>
        <end position="711"/>
    </location>
</feature>
<gene>
    <name evidence="4" type="ORF">P0M35_10530</name>
</gene>
<feature type="coiled-coil region" evidence="1">
    <location>
        <begin position="937"/>
        <end position="1025"/>
    </location>
</feature>
<keyword evidence="5" id="KW-1185">Reference proteome</keyword>
<protein>
    <recommendedName>
        <fullName evidence="6">ATPase</fullName>
    </recommendedName>
</protein>
<evidence type="ECO:0000256" key="1">
    <source>
        <dbReference type="SAM" id="Coils"/>
    </source>
</evidence>
<dbReference type="EMBL" id="JARGDL010000015">
    <property type="protein sequence ID" value="MDF1612588.1"/>
    <property type="molecule type" value="Genomic_DNA"/>
</dbReference>
<organism evidence="4 5">
    <name type="scientific">Stygiobacter electus</name>
    <dbReference type="NCBI Taxonomy" id="3032292"/>
    <lineage>
        <taxon>Bacteria</taxon>
        <taxon>Pseudomonadati</taxon>
        <taxon>Ignavibacteriota</taxon>
        <taxon>Ignavibacteria</taxon>
        <taxon>Ignavibacteriales</taxon>
        <taxon>Melioribacteraceae</taxon>
        <taxon>Stygiobacter</taxon>
    </lineage>
</organism>
<evidence type="ECO:0000256" key="3">
    <source>
        <dbReference type="SAM" id="Phobius"/>
    </source>
</evidence>
<dbReference type="AlphaFoldDB" id="A0AAE3TES9"/>
<comment type="caution">
    <text evidence="4">The sequence shown here is derived from an EMBL/GenBank/DDBJ whole genome shotgun (WGS) entry which is preliminary data.</text>
</comment>